<dbReference type="Proteomes" id="UP000078540">
    <property type="component" value="Unassembled WGS sequence"/>
</dbReference>
<gene>
    <name evidence="1" type="ORF">ALC53_06239</name>
</gene>
<name>A0A151I3H4_9HYME</name>
<organism evidence="1 2">
    <name type="scientific">Atta colombica</name>
    <dbReference type="NCBI Taxonomy" id="520822"/>
    <lineage>
        <taxon>Eukaryota</taxon>
        <taxon>Metazoa</taxon>
        <taxon>Ecdysozoa</taxon>
        <taxon>Arthropoda</taxon>
        <taxon>Hexapoda</taxon>
        <taxon>Insecta</taxon>
        <taxon>Pterygota</taxon>
        <taxon>Neoptera</taxon>
        <taxon>Endopterygota</taxon>
        <taxon>Hymenoptera</taxon>
        <taxon>Apocrita</taxon>
        <taxon>Aculeata</taxon>
        <taxon>Formicoidea</taxon>
        <taxon>Formicidae</taxon>
        <taxon>Myrmicinae</taxon>
        <taxon>Atta</taxon>
    </lineage>
</organism>
<evidence type="ECO:0000313" key="1">
    <source>
        <dbReference type="EMBL" id="KYM83281.1"/>
    </source>
</evidence>
<protein>
    <submittedName>
        <fullName evidence="1">Uncharacterized protein</fullName>
    </submittedName>
</protein>
<sequence length="125" mass="14756">MTISTFVDLQEFIVGKKFVVKEVTVLRKGFSIIFMCPVPWNFLTKSEKYCASWLSDYHHGLQWEDGMISYNMAKDTMAVIAKENDNNKALIYIKERKNANDWLVYSIAMTRQLRCCRLWMLIMKL</sequence>
<dbReference type="STRING" id="520822.A0A151I3H4"/>
<accession>A0A151I3H4</accession>
<reference evidence="1 2" key="1">
    <citation type="submission" date="2015-09" db="EMBL/GenBank/DDBJ databases">
        <title>Atta colombica WGS genome.</title>
        <authorList>
            <person name="Nygaard S."/>
            <person name="Hu H."/>
            <person name="Boomsma J."/>
            <person name="Zhang G."/>
        </authorList>
    </citation>
    <scope>NUCLEOTIDE SEQUENCE [LARGE SCALE GENOMIC DNA]</scope>
    <source>
        <strain evidence="1">Treedump-2</strain>
        <tissue evidence="1">Whole body</tissue>
    </source>
</reference>
<keyword evidence="2" id="KW-1185">Reference proteome</keyword>
<evidence type="ECO:0000313" key="2">
    <source>
        <dbReference type="Proteomes" id="UP000078540"/>
    </source>
</evidence>
<dbReference type="EMBL" id="KQ976497">
    <property type="protein sequence ID" value="KYM83281.1"/>
    <property type="molecule type" value="Genomic_DNA"/>
</dbReference>
<dbReference type="AlphaFoldDB" id="A0A151I3H4"/>
<proteinExistence type="predicted"/>